<gene>
    <name evidence="2" type="ORF">DXN04_20225</name>
</gene>
<dbReference type="Gene3D" id="3.40.50.360">
    <property type="match status" value="1"/>
</dbReference>
<comment type="caution">
    <text evidence="2">The sequence shown here is derived from an EMBL/GenBank/DDBJ whole genome shotgun (WGS) entry which is preliminary data.</text>
</comment>
<dbReference type="OrthoDB" id="9812295at2"/>
<dbReference type="GO" id="GO:0010181">
    <property type="term" value="F:FMN binding"/>
    <property type="evidence" value="ECO:0007669"/>
    <property type="project" value="TreeGrafter"/>
</dbReference>
<proteinExistence type="predicted"/>
<dbReference type="Proteomes" id="UP000261174">
    <property type="component" value="Unassembled WGS sequence"/>
</dbReference>
<dbReference type="PANTHER" id="PTHR30543">
    <property type="entry name" value="CHROMATE REDUCTASE"/>
    <property type="match status" value="1"/>
</dbReference>
<evidence type="ECO:0000313" key="2">
    <source>
        <dbReference type="EMBL" id="RFM33352.1"/>
    </source>
</evidence>
<evidence type="ECO:0000313" key="3">
    <source>
        <dbReference type="Proteomes" id="UP000261174"/>
    </source>
</evidence>
<dbReference type="InterPro" id="IPR050712">
    <property type="entry name" value="NAD(P)H-dep_reductase"/>
</dbReference>
<dbReference type="InterPro" id="IPR005025">
    <property type="entry name" value="FMN_Rdtase-like_dom"/>
</dbReference>
<keyword evidence="3" id="KW-1185">Reference proteome</keyword>
<dbReference type="AlphaFoldDB" id="A0A3E1NZJ5"/>
<accession>A0A3E1NZJ5</accession>
<name>A0A3E1NZJ5_9BACT</name>
<evidence type="ECO:0000259" key="1">
    <source>
        <dbReference type="Pfam" id="PF03358"/>
    </source>
</evidence>
<protein>
    <submittedName>
        <fullName evidence="2">NAD(P)H-dependent oxidoreductase</fullName>
    </submittedName>
</protein>
<dbReference type="GO" id="GO:0005829">
    <property type="term" value="C:cytosol"/>
    <property type="evidence" value="ECO:0007669"/>
    <property type="project" value="TreeGrafter"/>
</dbReference>
<dbReference type="EMBL" id="QTJV01000007">
    <property type="protein sequence ID" value="RFM33352.1"/>
    <property type="molecule type" value="Genomic_DNA"/>
</dbReference>
<dbReference type="SUPFAM" id="SSF52218">
    <property type="entry name" value="Flavoproteins"/>
    <property type="match status" value="1"/>
</dbReference>
<dbReference type="Pfam" id="PF03358">
    <property type="entry name" value="FMN_red"/>
    <property type="match status" value="1"/>
</dbReference>
<dbReference type="InterPro" id="IPR029039">
    <property type="entry name" value="Flavoprotein-like_sf"/>
</dbReference>
<feature type="domain" description="NADPH-dependent FMN reductase-like" evidence="1">
    <location>
        <begin position="3"/>
        <end position="141"/>
    </location>
</feature>
<dbReference type="GO" id="GO:0016491">
    <property type="term" value="F:oxidoreductase activity"/>
    <property type="evidence" value="ECO:0007669"/>
    <property type="project" value="InterPro"/>
</dbReference>
<sequence length="179" mass="19252">MKKILCISGSLRPTSTNTNILKSIPHLTKWPDLSFSLYEGLDQLPYFSPELDYEGATPSASVADLRAQLKTADAVIVCTPEYAFGVPGVLKNALDWIVSSGEFVNKPTAVISASPMMTGGDKANASLVQTLKVMTAAITDDRILIIPTIRTKIDATGNIIDEALKKELIKIVDSLNSSI</sequence>
<reference evidence="2 3" key="1">
    <citation type="submission" date="2018-08" db="EMBL/GenBank/DDBJ databases">
        <title>Chitinophaga sp. K20C18050901, a novel bacterium isolated from forest soil.</title>
        <authorList>
            <person name="Wang C."/>
        </authorList>
    </citation>
    <scope>NUCLEOTIDE SEQUENCE [LARGE SCALE GENOMIC DNA]</scope>
    <source>
        <strain evidence="2 3">K20C18050901</strain>
    </source>
</reference>
<dbReference type="PANTHER" id="PTHR30543:SF21">
    <property type="entry name" value="NAD(P)H-DEPENDENT FMN REDUCTASE LOT6"/>
    <property type="match status" value="1"/>
</dbReference>
<organism evidence="2 3">
    <name type="scientific">Chitinophaga silvisoli</name>
    <dbReference type="NCBI Taxonomy" id="2291814"/>
    <lineage>
        <taxon>Bacteria</taxon>
        <taxon>Pseudomonadati</taxon>
        <taxon>Bacteroidota</taxon>
        <taxon>Chitinophagia</taxon>
        <taxon>Chitinophagales</taxon>
        <taxon>Chitinophagaceae</taxon>
        <taxon>Chitinophaga</taxon>
    </lineage>
</organism>
<dbReference type="RefSeq" id="WP_116855199.1">
    <property type="nucleotide sequence ID" value="NZ_QTJV01000007.1"/>
</dbReference>